<dbReference type="Proteomes" id="UP001596413">
    <property type="component" value="Unassembled WGS sequence"/>
</dbReference>
<evidence type="ECO:0000313" key="3">
    <source>
        <dbReference type="Proteomes" id="UP001596413"/>
    </source>
</evidence>
<proteinExistence type="predicted"/>
<dbReference type="RefSeq" id="WP_386418518.1">
    <property type="nucleotide sequence ID" value="NZ_JBHSZO010000057.1"/>
</dbReference>
<evidence type="ECO:0000256" key="1">
    <source>
        <dbReference type="SAM" id="MobiDB-lite"/>
    </source>
</evidence>
<name>A0ABW2GKS2_9ACTN</name>
<dbReference type="EMBL" id="JBHSZO010000057">
    <property type="protein sequence ID" value="MFC7221272.1"/>
    <property type="molecule type" value="Genomic_DNA"/>
</dbReference>
<feature type="region of interest" description="Disordered" evidence="1">
    <location>
        <begin position="251"/>
        <end position="270"/>
    </location>
</feature>
<reference evidence="3" key="1">
    <citation type="journal article" date="2019" name="Int. J. Syst. Evol. Microbiol.">
        <title>The Global Catalogue of Microorganisms (GCM) 10K type strain sequencing project: providing services to taxonomists for standard genome sequencing and annotation.</title>
        <authorList>
            <consortium name="The Broad Institute Genomics Platform"/>
            <consortium name="The Broad Institute Genome Sequencing Center for Infectious Disease"/>
            <person name="Wu L."/>
            <person name="Ma J."/>
        </authorList>
    </citation>
    <scope>NUCLEOTIDE SEQUENCE [LARGE SCALE GENOMIC DNA]</scope>
    <source>
        <strain evidence="3">CGMCC 1.13681</strain>
    </source>
</reference>
<organism evidence="2 3">
    <name type="scientific">Streptomyces polyrhachis</name>
    <dbReference type="NCBI Taxonomy" id="1282885"/>
    <lineage>
        <taxon>Bacteria</taxon>
        <taxon>Bacillati</taxon>
        <taxon>Actinomycetota</taxon>
        <taxon>Actinomycetes</taxon>
        <taxon>Kitasatosporales</taxon>
        <taxon>Streptomycetaceae</taxon>
        <taxon>Streptomyces</taxon>
    </lineage>
</organism>
<evidence type="ECO:0000313" key="2">
    <source>
        <dbReference type="EMBL" id="MFC7221272.1"/>
    </source>
</evidence>
<gene>
    <name evidence="2" type="ORF">ACFQLX_24365</name>
</gene>
<protein>
    <recommendedName>
        <fullName evidence="4">SUKH-4 immunity protein of toxin-antitoxin system</fullName>
    </recommendedName>
</protein>
<keyword evidence="3" id="KW-1185">Reference proteome</keyword>
<evidence type="ECO:0008006" key="4">
    <source>
        <dbReference type="Google" id="ProtNLM"/>
    </source>
</evidence>
<sequence>MHILDDPALSPRVRRFLDAHGRRIRATPADWIRTNATVVHADGRQERAPEQLMDAMVAFEERYGGLWYPVLGGNGMEHGLDGEATAHWSERGWILPGAVIDGDWTWGVDVLIDGRTAMRLPDDRASHRIIDRSVEQRIESHALVHSVREWAHRHSHLLSMGDEPALDTSGFPPPVPQASGPSNTWWADEDHAIHLQLHTWWQPEVRWILRCFTRHRQELDHMATLLPASDPKAVPPRDWCELCGHFRMEGEPCFPEGPADDGRSVPRTRT</sequence>
<accession>A0ABW2GKS2</accession>
<comment type="caution">
    <text evidence="2">The sequence shown here is derived from an EMBL/GenBank/DDBJ whole genome shotgun (WGS) entry which is preliminary data.</text>
</comment>